<evidence type="ECO:0000256" key="1">
    <source>
        <dbReference type="SAM" id="MobiDB-lite"/>
    </source>
</evidence>
<sequence>MSGRADSDDPPLDERVDAADADADGEDGEGADDVGHEVRRARWTALGSGSVLALAGAAAAVLRLAGSAPVLVPAAYACGAAVCALAAVLGSRGRTRRALWLLIAGLMTMALGDQFD</sequence>
<evidence type="ECO:0000313" key="4">
    <source>
        <dbReference type="Proteomes" id="UP001183881"/>
    </source>
</evidence>
<keyword evidence="4" id="KW-1185">Reference proteome</keyword>
<keyword evidence="2" id="KW-0812">Transmembrane</keyword>
<evidence type="ECO:0000256" key="2">
    <source>
        <dbReference type="SAM" id="Phobius"/>
    </source>
</evidence>
<feature type="region of interest" description="Disordered" evidence="1">
    <location>
        <begin position="1"/>
        <end position="34"/>
    </location>
</feature>
<dbReference type="Proteomes" id="UP001183881">
    <property type="component" value="Unassembled WGS sequence"/>
</dbReference>
<feature type="transmembrane region" description="Helical" evidence="2">
    <location>
        <begin position="43"/>
        <end position="64"/>
    </location>
</feature>
<feature type="transmembrane region" description="Helical" evidence="2">
    <location>
        <begin position="70"/>
        <end position="91"/>
    </location>
</feature>
<feature type="compositionally biased region" description="Acidic residues" evidence="1">
    <location>
        <begin position="19"/>
        <end position="32"/>
    </location>
</feature>
<keyword evidence="2" id="KW-0472">Membrane</keyword>
<gene>
    <name evidence="3" type="ORF">RM705_14210</name>
</gene>
<evidence type="ECO:0000313" key="3">
    <source>
        <dbReference type="EMBL" id="MDT0395826.1"/>
    </source>
</evidence>
<feature type="transmembrane region" description="Helical" evidence="2">
    <location>
        <begin position="98"/>
        <end position="115"/>
    </location>
</feature>
<dbReference type="EMBL" id="JAVRFA010000013">
    <property type="protein sequence ID" value="MDT0395826.1"/>
    <property type="molecule type" value="Genomic_DNA"/>
</dbReference>
<reference evidence="4" key="1">
    <citation type="submission" date="2023-07" db="EMBL/GenBank/DDBJ databases">
        <title>30 novel species of actinomycetes from the DSMZ collection.</title>
        <authorList>
            <person name="Nouioui I."/>
        </authorList>
    </citation>
    <scope>NUCLEOTIDE SEQUENCE [LARGE SCALE GENOMIC DNA]</scope>
    <source>
        <strain evidence="4">DSM 41636</strain>
    </source>
</reference>
<dbReference type="RefSeq" id="WP_311644125.1">
    <property type="nucleotide sequence ID" value="NZ_JAVRFA010000013.1"/>
</dbReference>
<organism evidence="3 4">
    <name type="scientific">Streptomyces edwardsiae</name>
    <dbReference type="NCBI Taxonomy" id="3075527"/>
    <lineage>
        <taxon>Bacteria</taxon>
        <taxon>Bacillati</taxon>
        <taxon>Actinomycetota</taxon>
        <taxon>Actinomycetes</taxon>
        <taxon>Kitasatosporales</taxon>
        <taxon>Streptomycetaceae</taxon>
        <taxon>Streptomyces</taxon>
    </lineage>
</organism>
<protein>
    <submittedName>
        <fullName evidence="3">Uncharacterized protein</fullName>
    </submittedName>
</protein>
<proteinExistence type="predicted"/>
<comment type="caution">
    <text evidence="3">The sequence shown here is derived from an EMBL/GenBank/DDBJ whole genome shotgun (WGS) entry which is preliminary data.</text>
</comment>
<accession>A0ABU2PUI5</accession>
<keyword evidence="2" id="KW-1133">Transmembrane helix</keyword>
<name>A0ABU2PUI5_9ACTN</name>